<dbReference type="Pfam" id="PF01406">
    <property type="entry name" value="tRNA-synt_1e"/>
    <property type="match status" value="1"/>
</dbReference>
<feature type="short sequence motif" description="'KMSKS' region" evidence="13">
    <location>
        <begin position="266"/>
        <end position="270"/>
    </location>
</feature>
<dbReference type="Pfam" id="PF23493">
    <property type="entry name" value="CysS_C"/>
    <property type="match status" value="1"/>
</dbReference>
<evidence type="ECO:0000256" key="5">
    <source>
        <dbReference type="ARBA" id="ARBA00022598"/>
    </source>
</evidence>
<keyword evidence="10 13" id="KW-0648">Protein biosynthesis</keyword>
<keyword evidence="16" id="KW-1185">Reference proteome</keyword>
<feature type="binding site" evidence="13">
    <location>
        <position position="29"/>
    </location>
    <ligand>
        <name>Zn(2+)</name>
        <dbReference type="ChEBI" id="CHEBI:29105"/>
    </ligand>
</feature>
<dbReference type="SUPFAM" id="SSF47323">
    <property type="entry name" value="Anticodon-binding domain of a subclass of class I aminoacyl-tRNA synthetases"/>
    <property type="match status" value="1"/>
</dbReference>
<comment type="similarity">
    <text evidence="2 13">Belongs to the class-I aminoacyl-tRNA synthetase family.</text>
</comment>
<dbReference type="PANTHER" id="PTHR10890:SF3">
    <property type="entry name" value="CYSTEINE--TRNA LIGASE, CYTOPLASMIC"/>
    <property type="match status" value="1"/>
</dbReference>
<dbReference type="InterPro" id="IPR056411">
    <property type="entry name" value="CysS_C"/>
</dbReference>
<comment type="caution">
    <text evidence="15">The sequence shown here is derived from an EMBL/GenBank/DDBJ whole genome shotgun (WGS) entry which is preliminary data.</text>
</comment>
<keyword evidence="8 13" id="KW-0862">Zinc</keyword>
<dbReference type="HAMAP" id="MF_00041">
    <property type="entry name" value="Cys_tRNA_synth"/>
    <property type="match status" value="1"/>
</dbReference>
<accession>A0ABW5A463</accession>
<organism evidence="15 16">
    <name type="scientific">Tumebacillus lipolyticus</name>
    <dbReference type="NCBI Taxonomy" id="1280370"/>
    <lineage>
        <taxon>Bacteria</taxon>
        <taxon>Bacillati</taxon>
        <taxon>Bacillota</taxon>
        <taxon>Bacilli</taxon>
        <taxon>Bacillales</taxon>
        <taxon>Alicyclobacillaceae</taxon>
        <taxon>Tumebacillus</taxon>
    </lineage>
</organism>
<dbReference type="InterPro" id="IPR032678">
    <property type="entry name" value="tRNA-synt_1_cat_dom"/>
</dbReference>
<keyword evidence="9 13" id="KW-0067">ATP-binding</keyword>
<dbReference type="Gene3D" id="1.20.120.1910">
    <property type="entry name" value="Cysteine-tRNA ligase, C-terminal anti-codon recognition domain"/>
    <property type="match status" value="1"/>
</dbReference>
<feature type="domain" description="Cysteinyl-tRNA synthetase class Ia DALR" evidence="14">
    <location>
        <begin position="349"/>
        <end position="413"/>
    </location>
</feature>
<comment type="subunit">
    <text evidence="3 13">Monomer.</text>
</comment>
<evidence type="ECO:0000256" key="9">
    <source>
        <dbReference type="ARBA" id="ARBA00022840"/>
    </source>
</evidence>
<dbReference type="Proteomes" id="UP001597343">
    <property type="component" value="Unassembled WGS sequence"/>
</dbReference>
<evidence type="ECO:0000256" key="4">
    <source>
        <dbReference type="ARBA" id="ARBA00022490"/>
    </source>
</evidence>
<dbReference type="EC" id="6.1.1.16" evidence="13"/>
<reference evidence="16" key="1">
    <citation type="journal article" date="2019" name="Int. J. Syst. Evol. Microbiol.">
        <title>The Global Catalogue of Microorganisms (GCM) 10K type strain sequencing project: providing services to taxonomists for standard genome sequencing and annotation.</title>
        <authorList>
            <consortium name="The Broad Institute Genomics Platform"/>
            <consortium name="The Broad Institute Genome Sequencing Center for Infectious Disease"/>
            <person name="Wu L."/>
            <person name="Ma J."/>
        </authorList>
    </citation>
    <scope>NUCLEOTIDE SEQUENCE [LARGE SCALE GENOMIC DNA]</scope>
    <source>
        <strain evidence="16">CGMCC 1.13574</strain>
    </source>
</reference>
<dbReference type="NCBIfam" id="TIGR00435">
    <property type="entry name" value="cysS"/>
    <property type="match status" value="1"/>
</dbReference>
<feature type="binding site" evidence="13">
    <location>
        <position position="209"/>
    </location>
    <ligand>
        <name>Zn(2+)</name>
        <dbReference type="ChEBI" id="CHEBI:29105"/>
    </ligand>
</feature>
<comment type="subcellular location">
    <subcellularLocation>
        <location evidence="1 13">Cytoplasm</location>
    </subcellularLocation>
</comment>
<dbReference type="InterPro" id="IPR014729">
    <property type="entry name" value="Rossmann-like_a/b/a_fold"/>
</dbReference>
<evidence type="ECO:0000256" key="3">
    <source>
        <dbReference type="ARBA" id="ARBA00011245"/>
    </source>
</evidence>
<comment type="catalytic activity">
    <reaction evidence="12 13">
        <text>tRNA(Cys) + L-cysteine + ATP = L-cysteinyl-tRNA(Cys) + AMP + diphosphate</text>
        <dbReference type="Rhea" id="RHEA:17773"/>
        <dbReference type="Rhea" id="RHEA-COMP:9661"/>
        <dbReference type="Rhea" id="RHEA-COMP:9679"/>
        <dbReference type="ChEBI" id="CHEBI:30616"/>
        <dbReference type="ChEBI" id="CHEBI:33019"/>
        <dbReference type="ChEBI" id="CHEBI:35235"/>
        <dbReference type="ChEBI" id="CHEBI:78442"/>
        <dbReference type="ChEBI" id="CHEBI:78517"/>
        <dbReference type="ChEBI" id="CHEBI:456215"/>
        <dbReference type="EC" id="6.1.1.16"/>
    </reaction>
</comment>
<keyword evidence="11 13" id="KW-0030">Aminoacyl-tRNA synthetase</keyword>
<evidence type="ECO:0000259" key="14">
    <source>
        <dbReference type="SMART" id="SM00840"/>
    </source>
</evidence>
<evidence type="ECO:0000256" key="11">
    <source>
        <dbReference type="ARBA" id="ARBA00023146"/>
    </source>
</evidence>
<evidence type="ECO:0000313" key="16">
    <source>
        <dbReference type="Proteomes" id="UP001597343"/>
    </source>
</evidence>
<dbReference type="Gene3D" id="3.40.50.620">
    <property type="entry name" value="HUPs"/>
    <property type="match status" value="1"/>
</dbReference>
<proteinExistence type="inferred from homology"/>
<feature type="short sequence motif" description="'HIGH' region" evidence="13">
    <location>
        <begin position="31"/>
        <end position="41"/>
    </location>
</feature>
<dbReference type="InterPro" id="IPR024909">
    <property type="entry name" value="Cys-tRNA/MSH_ligase"/>
</dbReference>
<keyword evidence="4 13" id="KW-0963">Cytoplasm</keyword>
<evidence type="ECO:0000256" key="1">
    <source>
        <dbReference type="ARBA" id="ARBA00004496"/>
    </source>
</evidence>
<evidence type="ECO:0000256" key="6">
    <source>
        <dbReference type="ARBA" id="ARBA00022723"/>
    </source>
</evidence>
<evidence type="ECO:0000256" key="10">
    <source>
        <dbReference type="ARBA" id="ARBA00022917"/>
    </source>
</evidence>
<gene>
    <name evidence="13 15" type="primary">cysS</name>
    <name evidence="15" type="ORF">ACFSOY_20695</name>
</gene>
<evidence type="ECO:0000256" key="8">
    <source>
        <dbReference type="ARBA" id="ARBA00022833"/>
    </source>
</evidence>
<comment type="cofactor">
    <cofactor evidence="13">
        <name>Zn(2+)</name>
        <dbReference type="ChEBI" id="CHEBI:29105"/>
    </cofactor>
    <text evidence="13">Binds 1 zinc ion per subunit.</text>
</comment>
<dbReference type="RefSeq" id="WP_386049750.1">
    <property type="nucleotide sequence ID" value="NZ_JBHUIO010000023.1"/>
</dbReference>
<evidence type="ECO:0000256" key="13">
    <source>
        <dbReference type="HAMAP-Rule" id="MF_00041"/>
    </source>
</evidence>
<keyword evidence="7 13" id="KW-0547">Nucleotide-binding</keyword>
<dbReference type="PANTHER" id="PTHR10890">
    <property type="entry name" value="CYSTEINYL-TRNA SYNTHETASE"/>
    <property type="match status" value="1"/>
</dbReference>
<sequence length="462" mass="52829">MALHVYNSLTRQKEKFESIEPGKVKMYICGPTVYNYFHIGNARPFIVFDMMRRYLESIGYEVNYVQNFTDVDDKIIKRGQEENLTPQQVADKYIESYFADADALHIRRATAHPRVTEEMPEIIAYIERLIELGHAYESEGDVYFDTTSFEGYGKLSGQTLDNLIVGARVEVSHLKKHPTDFALWKAAKEGEIAWDSPWGKGRPGWHIECSAMNLKYLGEQIDIHGGGVDLTFPHHENELAQTEACTHKPFAKYWLHNAFVNLGDEKMSKSTGNFLTTRDLLQNYSGEVLRFLLLSAHYRNPVNFSLELAENAKAGYERITTAITNLSHRVESASEGHADSVDADRYRRAFQAAMDEDFNTADAITVIFDLVSDANLYLRGERVEKQALTAYLQLLEEFLDILALTPAEEEAALDAQVESLIEERNLARKEKNWKRADEIRDELTAMGIVLEDTPQGIRWRRK</sequence>
<feature type="binding site" evidence="13">
    <location>
        <position position="269"/>
    </location>
    <ligand>
        <name>ATP</name>
        <dbReference type="ChEBI" id="CHEBI:30616"/>
    </ligand>
</feature>
<dbReference type="InterPro" id="IPR015803">
    <property type="entry name" value="Cys-tRNA-ligase"/>
</dbReference>
<dbReference type="Pfam" id="PF09190">
    <property type="entry name" value="DALR_2"/>
    <property type="match status" value="1"/>
</dbReference>
<dbReference type="SMART" id="SM00840">
    <property type="entry name" value="DALR_2"/>
    <property type="match status" value="1"/>
</dbReference>
<dbReference type="PRINTS" id="PR00983">
    <property type="entry name" value="TRNASYNTHCYS"/>
</dbReference>
<keyword evidence="5 13" id="KW-0436">Ligase</keyword>
<dbReference type="EMBL" id="JBHUIO010000023">
    <property type="protein sequence ID" value="MFD2172366.1"/>
    <property type="molecule type" value="Genomic_DNA"/>
</dbReference>
<keyword evidence="6 13" id="KW-0479">Metal-binding</keyword>
<name>A0ABW5A463_9BACL</name>
<evidence type="ECO:0000256" key="7">
    <source>
        <dbReference type="ARBA" id="ARBA00022741"/>
    </source>
</evidence>
<dbReference type="InterPro" id="IPR009080">
    <property type="entry name" value="tRNAsynth_Ia_anticodon-bd"/>
</dbReference>
<evidence type="ECO:0000256" key="2">
    <source>
        <dbReference type="ARBA" id="ARBA00005594"/>
    </source>
</evidence>
<evidence type="ECO:0000313" key="15">
    <source>
        <dbReference type="EMBL" id="MFD2172366.1"/>
    </source>
</evidence>
<feature type="binding site" evidence="13">
    <location>
        <position position="238"/>
    </location>
    <ligand>
        <name>Zn(2+)</name>
        <dbReference type="ChEBI" id="CHEBI:29105"/>
    </ligand>
</feature>
<evidence type="ECO:0000256" key="12">
    <source>
        <dbReference type="ARBA" id="ARBA00047398"/>
    </source>
</evidence>
<feature type="binding site" evidence="13">
    <location>
        <position position="234"/>
    </location>
    <ligand>
        <name>Zn(2+)</name>
        <dbReference type="ChEBI" id="CHEBI:29105"/>
    </ligand>
</feature>
<protein>
    <recommendedName>
        <fullName evidence="13">Cysteine--tRNA ligase</fullName>
        <ecNumber evidence="13">6.1.1.16</ecNumber>
    </recommendedName>
    <alternativeName>
        <fullName evidence="13">Cysteinyl-tRNA synthetase</fullName>
        <shortName evidence="13">CysRS</shortName>
    </alternativeName>
</protein>
<dbReference type="InterPro" id="IPR015273">
    <property type="entry name" value="Cys-tRNA-synt_Ia_DALR"/>
</dbReference>
<dbReference type="GO" id="GO:0004817">
    <property type="term" value="F:cysteine-tRNA ligase activity"/>
    <property type="evidence" value="ECO:0007669"/>
    <property type="project" value="UniProtKB-EC"/>
</dbReference>
<dbReference type="SUPFAM" id="SSF52374">
    <property type="entry name" value="Nucleotidylyl transferase"/>
    <property type="match status" value="1"/>
</dbReference>
<dbReference type="CDD" id="cd00672">
    <property type="entry name" value="CysRS_core"/>
    <property type="match status" value="1"/>
</dbReference>